<organism evidence="7 8">
    <name type="scientific">Vibrio cholerae</name>
    <dbReference type="NCBI Taxonomy" id="666"/>
    <lineage>
        <taxon>Bacteria</taxon>
        <taxon>Pseudomonadati</taxon>
        <taxon>Pseudomonadota</taxon>
        <taxon>Gammaproteobacteria</taxon>
        <taxon>Vibrionales</taxon>
        <taxon>Vibrionaceae</taxon>
        <taxon>Vibrio</taxon>
    </lineage>
</organism>
<dbReference type="Gene3D" id="1.20.1560.10">
    <property type="entry name" value="ABC transporter type 1, transmembrane domain"/>
    <property type="match status" value="1"/>
</dbReference>
<proteinExistence type="predicted"/>
<dbReference type="GO" id="GO:0005524">
    <property type="term" value="F:ATP binding"/>
    <property type="evidence" value="ECO:0007669"/>
    <property type="project" value="InterPro"/>
</dbReference>
<dbReference type="InterPro" id="IPR036640">
    <property type="entry name" value="ABC1_TM_sf"/>
</dbReference>
<feature type="transmembrane region" description="Helical" evidence="5">
    <location>
        <begin position="12"/>
        <end position="33"/>
    </location>
</feature>
<comment type="subcellular location">
    <subcellularLocation>
        <location evidence="1">Cell membrane</location>
        <topology evidence="1">Multi-pass membrane protein</topology>
    </subcellularLocation>
</comment>
<accession>A0AAW4KUI8</accession>
<keyword evidence="2 5" id="KW-0812">Transmembrane</keyword>
<protein>
    <submittedName>
        <fullName evidence="7">Type I secretion system permease/ATPase</fullName>
    </submittedName>
</protein>
<dbReference type="AlphaFoldDB" id="A0AAW4KUI8"/>
<evidence type="ECO:0000313" key="7">
    <source>
        <dbReference type="EMBL" id="MBS7676132.1"/>
    </source>
</evidence>
<comment type="caution">
    <text evidence="7">The sequence shown here is derived from an EMBL/GenBank/DDBJ whole genome shotgun (WGS) entry which is preliminary data.</text>
</comment>
<name>A0AAW4KUI8_VIBCL</name>
<feature type="domain" description="ABC transmembrane type-1" evidence="6">
    <location>
        <begin position="1"/>
        <end position="69"/>
    </location>
</feature>
<dbReference type="Proteomes" id="UP001196338">
    <property type="component" value="Unassembled WGS sequence"/>
</dbReference>
<dbReference type="GO" id="GO:0005886">
    <property type="term" value="C:plasma membrane"/>
    <property type="evidence" value="ECO:0007669"/>
    <property type="project" value="UniProtKB-SubCell"/>
</dbReference>
<dbReference type="GO" id="GO:0140359">
    <property type="term" value="F:ABC-type transporter activity"/>
    <property type="evidence" value="ECO:0007669"/>
    <property type="project" value="InterPro"/>
</dbReference>
<evidence type="ECO:0000256" key="4">
    <source>
        <dbReference type="ARBA" id="ARBA00023136"/>
    </source>
</evidence>
<evidence type="ECO:0000256" key="1">
    <source>
        <dbReference type="ARBA" id="ARBA00004651"/>
    </source>
</evidence>
<evidence type="ECO:0000313" key="8">
    <source>
        <dbReference type="Proteomes" id="UP001196338"/>
    </source>
</evidence>
<gene>
    <name evidence="7" type="ORF">KIN13_22335</name>
</gene>
<evidence type="ECO:0000256" key="5">
    <source>
        <dbReference type="SAM" id="Phobius"/>
    </source>
</evidence>
<sequence>MKSRSLSSLATGMVTFLQQLQTVALIIIGVYLIDAGDLTMGALIATVMLAGRATAPLGQVIGLAVRFQQAKAALDSLNGLMAMPVDRDPTREYLAKPPLSGQI</sequence>
<evidence type="ECO:0000259" key="6">
    <source>
        <dbReference type="PROSITE" id="PS50929"/>
    </source>
</evidence>
<feature type="non-terminal residue" evidence="7">
    <location>
        <position position="103"/>
    </location>
</feature>
<keyword evidence="4 5" id="KW-0472">Membrane</keyword>
<reference evidence="7" key="1">
    <citation type="submission" date="2021-05" db="EMBL/GenBank/DDBJ databases">
        <authorList>
            <person name="Stine C."/>
        </authorList>
    </citation>
    <scope>NUCLEOTIDE SEQUENCE</scope>
    <source>
        <strain evidence="7">TDS0091212</strain>
    </source>
</reference>
<feature type="transmembrane region" description="Helical" evidence="5">
    <location>
        <begin position="39"/>
        <end position="65"/>
    </location>
</feature>
<dbReference type="SUPFAM" id="SSF90123">
    <property type="entry name" value="ABC transporter transmembrane region"/>
    <property type="match status" value="1"/>
</dbReference>
<keyword evidence="3 5" id="KW-1133">Transmembrane helix</keyword>
<dbReference type="PROSITE" id="PS50929">
    <property type="entry name" value="ABC_TM1F"/>
    <property type="match status" value="1"/>
</dbReference>
<dbReference type="InterPro" id="IPR011527">
    <property type="entry name" value="ABC1_TM_dom"/>
</dbReference>
<evidence type="ECO:0000256" key="2">
    <source>
        <dbReference type="ARBA" id="ARBA00022692"/>
    </source>
</evidence>
<evidence type="ECO:0000256" key="3">
    <source>
        <dbReference type="ARBA" id="ARBA00022989"/>
    </source>
</evidence>
<reference evidence="7" key="2">
    <citation type="submission" date="2023-08" db="EMBL/GenBank/DDBJ databases">
        <title>Vibrio cholerae Outbreaks in Tanzania Exemplify Founder Flush: Simultaneous Increases in Population Size and Genetic Diversity.</title>
        <authorList>
            <person name="Debes A.K."/>
            <person name="Mohammed A."/>
            <person name="Maseke I."/>
            <person name="Almeida M."/>
            <person name="Li S."/>
            <person name="Matimba H."/>
            <person name="Joachim A."/>
            <person name="Mizinduko M."/>
            <person name="Nyanga S."/>
            <person name="Kelly M."/>
            <person name="Kachwamba Y."/>
            <person name="Schaffer A.M."/>
            <person name="Nyanga A.S."/>
            <person name="Mghamba J."/>
            <person name="Mosha F.S."/>
            <person name="Sack D.A."/>
            <person name="Stine O.C."/>
        </authorList>
    </citation>
    <scope>NUCLEOTIDE SEQUENCE</scope>
    <source>
        <strain evidence="7">TDS0091212</strain>
    </source>
</reference>
<dbReference type="EMBL" id="JAHBND010001026">
    <property type="protein sequence ID" value="MBS7676132.1"/>
    <property type="molecule type" value="Genomic_DNA"/>
</dbReference>